<evidence type="ECO:0000313" key="3">
    <source>
        <dbReference type="Proteomes" id="UP001060336"/>
    </source>
</evidence>
<sequence length="177" mass="20064">MRKQDLSLTNVERSLDPDELIVTKTDLSGKIRYGNRTFYKFAGYSPAECVGTQHNIIRHPAMPRTVFKLLWDTIKTGDEVFAYVNNRSKNGDNYWVFAHVTPSWNEAGKIVGYHSNRRAPNKTVIHEHIEPLYAALLEIERTSGSPKDALAAGERQVHELLQSKGMSFNELMFALGV</sequence>
<dbReference type="SUPFAM" id="SSF55785">
    <property type="entry name" value="PYP-like sensor domain (PAS domain)"/>
    <property type="match status" value="1"/>
</dbReference>
<reference evidence="2" key="1">
    <citation type="submission" date="2022-08" db="EMBL/GenBank/DDBJ databases">
        <title>Nisaea acidiphila sp. nov., isolated from a marine algal debris and emended description of the genus Nisaea Urios et al. 2008.</title>
        <authorList>
            <person name="Kwon K."/>
        </authorList>
    </citation>
    <scope>NUCLEOTIDE SEQUENCE</scope>
    <source>
        <strain evidence="2">MEBiC11861</strain>
    </source>
</reference>
<dbReference type="InterPro" id="IPR000014">
    <property type="entry name" value="PAS"/>
</dbReference>
<dbReference type="PROSITE" id="PS50112">
    <property type="entry name" value="PAS"/>
    <property type="match status" value="1"/>
</dbReference>
<dbReference type="KEGG" id="naci:NUH88_15600"/>
<evidence type="ECO:0000313" key="2">
    <source>
        <dbReference type="EMBL" id="UUX48820.1"/>
    </source>
</evidence>
<dbReference type="NCBIfam" id="TIGR00229">
    <property type="entry name" value="sensory_box"/>
    <property type="match status" value="1"/>
</dbReference>
<protein>
    <submittedName>
        <fullName evidence="2">PAS domain-containing protein</fullName>
    </submittedName>
</protein>
<proteinExistence type="predicted"/>
<feature type="domain" description="PAS" evidence="1">
    <location>
        <begin position="7"/>
        <end position="77"/>
    </location>
</feature>
<keyword evidence="3" id="KW-1185">Reference proteome</keyword>
<organism evidence="2 3">
    <name type="scientific">Nisaea acidiphila</name>
    <dbReference type="NCBI Taxonomy" id="1862145"/>
    <lineage>
        <taxon>Bacteria</taxon>
        <taxon>Pseudomonadati</taxon>
        <taxon>Pseudomonadota</taxon>
        <taxon>Alphaproteobacteria</taxon>
        <taxon>Rhodospirillales</taxon>
        <taxon>Thalassobaculaceae</taxon>
        <taxon>Nisaea</taxon>
    </lineage>
</organism>
<name>A0A9J7AR52_9PROT</name>
<dbReference type="Proteomes" id="UP001060336">
    <property type="component" value="Chromosome"/>
</dbReference>
<dbReference type="InterPro" id="IPR013655">
    <property type="entry name" value="PAS_fold_3"/>
</dbReference>
<dbReference type="Pfam" id="PF08447">
    <property type="entry name" value="PAS_3"/>
    <property type="match status" value="1"/>
</dbReference>
<dbReference type="EMBL" id="CP102480">
    <property type="protein sequence ID" value="UUX48820.1"/>
    <property type="molecule type" value="Genomic_DNA"/>
</dbReference>
<gene>
    <name evidence="2" type="ORF">NUH88_15600</name>
</gene>
<dbReference type="RefSeq" id="WP_257767322.1">
    <property type="nucleotide sequence ID" value="NZ_CP102480.1"/>
</dbReference>
<dbReference type="CDD" id="cd00130">
    <property type="entry name" value="PAS"/>
    <property type="match status" value="1"/>
</dbReference>
<accession>A0A9J7AR52</accession>
<evidence type="ECO:0000259" key="1">
    <source>
        <dbReference type="PROSITE" id="PS50112"/>
    </source>
</evidence>
<dbReference type="Gene3D" id="3.30.450.20">
    <property type="entry name" value="PAS domain"/>
    <property type="match status" value="1"/>
</dbReference>
<dbReference type="InterPro" id="IPR035965">
    <property type="entry name" value="PAS-like_dom_sf"/>
</dbReference>
<dbReference type="AlphaFoldDB" id="A0A9J7AR52"/>